<dbReference type="SUPFAM" id="SSF54849">
    <property type="entry name" value="GroEL-intermediate domain like"/>
    <property type="match status" value="1"/>
</dbReference>
<dbReference type="PROSITE" id="PS00750">
    <property type="entry name" value="TCP1_1"/>
    <property type="match status" value="1"/>
</dbReference>
<dbReference type="PANTHER" id="PTHR11353">
    <property type="entry name" value="CHAPERONIN"/>
    <property type="match status" value="1"/>
</dbReference>
<accession>A0A2L2Y3I7</accession>
<dbReference type="NCBIfam" id="NF041083">
    <property type="entry name" value="thermosome_beta"/>
    <property type="match status" value="1"/>
</dbReference>
<sequence length="533" mass="58097">MAAVLSLNPKAEIARQAQALAVNITAAKGLQDVLKTNLGPKGTMKMLVSGAGDIKITKDGNVLLHEMQIKHPTASLIARASTAQNDETGDGTTSTVLLIGELLKQADNFISEGLHPRILTEAFDLARDRSLEVLEKTKIRGEIDREKLINVSNTSLKTKVTAKLADCLTEICVDAVLAIQRPGVPIDLHMVEIMEMKHKNELDTTLVRGLVLDHGARHPDMKKKVEDAYILTCNVSLEYEKSEVNAGFFYKSAEEREKLISAERAFITERVNKIIELKNKVCKDTKKGFVVINQKGIDPMSLDMLCKEGIVALRRAKRRNMERLTLACGGEAMNSVDELTPECLGEAGLVFEHVLGEDKFTFVEELKNPLSVTILIKGPNSHSRAQIKDAIYDGLRAVKNAIEDGCLVAGAGAFEIAAYCELMKYKSEVKGRLQLGIQAFADALLVIPKTLAGNAGYDPQEVMVKLIQEYNSAGGILIGLDIDTGEPLAPEEAGILDNYRVKKQLLISCSSIAGILLLVDEIVRAGLTSTRGK</sequence>
<dbReference type="PRINTS" id="PR00304">
    <property type="entry name" value="TCOMPLEXTCP1"/>
</dbReference>
<evidence type="ECO:0000256" key="7">
    <source>
        <dbReference type="RuleBase" id="RU004187"/>
    </source>
</evidence>
<dbReference type="InterPro" id="IPR002423">
    <property type="entry name" value="Cpn60/GroEL/TCP-1"/>
</dbReference>
<evidence type="ECO:0000256" key="5">
    <source>
        <dbReference type="ARBA" id="ARBA00022840"/>
    </source>
</evidence>
<evidence type="ECO:0000256" key="3">
    <source>
        <dbReference type="ARBA" id="ARBA00022490"/>
    </source>
</evidence>
<comment type="similarity">
    <text evidence="2 7">Belongs to the TCP-1 chaperonin family.</text>
</comment>
<dbReference type="Gene3D" id="1.10.560.10">
    <property type="entry name" value="GroEL-like equatorial domain"/>
    <property type="match status" value="1"/>
</dbReference>
<evidence type="ECO:0000256" key="1">
    <source>
        <dbReference type="ARBA" id="ARBA00004496"/>
    </source>
</evidence>
<keyword evidence="6 7" id="KW-0143">Chaperone</keyword>
<dbReference type="FunFam" id="3.50.7.10:FF:000004">
    <property type="entry name" value="T-complex protein 1 subunit zeta"/>
    <property type="match status" value="1"/>
</dbReference>
<reference evidence="8" key="1">
    <citation type="journal article" date="2016" name="Mol. Ecol. Resour.">
        <title>Evaluation of the impact of RNA preservation methods of spiders for de novo transcriptome assembly.</title>
        <authorList>
            <person name="Kono N."/>
            <person name="Nakamura H."/>
            <person name="Ito Y."/>
            <person name="Tomita M."/>
            <person name="Arakawa K."/>
        </authorList>
    </citation>
    <scope>NUCLEOTIDE SEQUENCE</scope>
    <source>
        <tissue evidence="8">Whole body</tissue>
    </source>
</reference>
<dbReference type="InterPro" id="IPR012722">
    <property type="entry name" value="Chap_CCT_zeta"/>
</dbReference>
<dbReference type="AlphaFoldDB" id="A0A2L2Y3I7"/>
<dbReference type="FunFam" id="3.30.260.10:FF:000017">
    <property type="entry name" value="T-complex protein 1 subunit zeta"/>
    <property type="match status" value="1"/>
</dbReference>
<dbReference type="InterPro" id="IPR027409">
    <property type="entry name" value="GroEL-like_apical_dom_sf"/>
</dbReference>
<evidence type="ECO:0000256" key="2">
    <source>
        <dbReference type="ARBA" id="ARBA00008020"/>
    </source>
</evidence>
<dbReference type="PROSITE" id="PS00751">
    <property type="entry name" value="TCP1_2"/>
    <property type="match status" value="1"/>
</dbReference>
<dbReference type="Gene3D" id="3.30.260.10">
    <property type="entry name" value="TCP-1-like chaperonin intermediate domain"/>
    <property type="match status" value="1"/>
</dbReference>
<comment type="subcellular location">
    <subcellularLocation>
        <location evidence="1">Cytoplasm</location>
    </subcellularLocation>
</comment>
<dbReference type="FunFam" id="3.30.260.10:FF:000029">
    <property type="entry name" value="Chaperonin containing TCP1 subunit 6B"/>
    <property type="match status" value="1"/>
</dbReference>
<dbReference type="CDD" id="cd03342">
    <property type="entry name" value="TCP1_zeta"/>
    <property type="match status" value="1"/>
</dbReference>
<dbReference type="SUPFAM" id="SSF52029">
    <property type="entry name" value="GroEL apical domain-like"/>
    <property type="match status" value="1"/>
</dbReference>
<protein>
    <submittedName>
        <fullName evidence="8">T-complex protein 1 subunit zeta</fullName>
    </submittedName>
</protein>
<dbReference type="Pfam" id="PF00118">
    <property type="entry name" value="Cpn60_TCP1"/>
    <property type="match status" value="1"/>
</dbReference>
<dbReference type="GO" id="GO:0140662">
    <property type="term" value="F:ATP-dependent protein folding chaperone"/>
    <property type="evidence" value="ECO:0007669"/>
    <property type="project" value="InterPro"/>
</dbReference>
<dbReference type="NCBIfam" id="TIGR02347">
    <property type="entry name" value="chap_CCT_zeta"/>
    <property type="match status" value="1"/>
</dbReference>
<proteinExistence type="evidence at transcript level"/>
<dbReference type="FunFam" id="1.10.560.10:FF:000038">
    <property type="entry name" value="Chaperonin containing TCP1 subunit 6B"/>
    <property type="match status" value="1"/>
</dbReference>
<dbReference type="GO" id="GO:0005524">
    <property type="term" value="F:ATP binding"/>
    <property type="evidence" value="ECO:0007669"/>
    <property type="project" value="UniProtKB-KW"/>
</dbReference>
<keyword evidence="3" id="KW-0963">Cytoplasm</keyword>
<dbReference type="InterPro" id="IPR053374">
    <property type="entry name" value="TCP-1_chaperonin"/>
</dbReference>
<dbReference type="InterPro" id="IPR002194">
    <property type="entry name" value="Chaperonin_TCP-1_CS"/>
</dbReference>
<evidence type="ECO:0000256" key="4">
    <source>
        <dbReference type="ARBA" id="ARBA00022741"/>
    </source>
</evidence>
<evidence type="ECO:0000313" key="8">
    <source>
        <dbReference type="EMBL" id="LAA02742.1"/>
    </source>
</evidence>
<dbReference type="FunFam" id="1.10.560.10:FF:000058">
    <property type="entry name" value="T-complex protein 1 subunit zeta"/>
    <property type="match status" value="1"/>
</dbReference>
<keyword evidence="4 7" id="KW-0547">Nucleotide-binding</keyword>
<dbReference type="InterPro" id="IPR027413">
    <property type="entry name" value="GROEL-like_equatorial_sf"/>
</dbReference>
<dbReference type="Gene3D" id="3.50.7.10">
    <property type="entry name" value="GroEL"/>
    <property type="match status" value="1"/>
</dbReference>
<dbReference type="GO" id="GO:0005829">
    <property type="term" value="C:cytosol"/>
    <property type="evidence" value="ECO:0007669"/>
    <property type="project" value="UniProtKB-ARBA"/>
</dbReference>
<dbReference type="OrthoDB" id="10052040at2759"/>
<dbReference type="GO" id="GO:0016887">
    <property type="term" value="F:ATP hydrolysis activity"/>
    <property type="evidence" value="ECO:0007669"/>
    <property type="project" value="InterPro"/>
</dbReference>
<dbReference type="EMBL" id="IAAA01003018">
    <property type="protein sequence ID" value="LAA02742.1"/>
    <property type="molecule type" value="mRNA"/>
</dbReference>
<dbReference type="InterPro" id="IPR027410">
    <property type="entry name" value="TCP-1-like_intermed_sf"/>
</dbReference>
<evidence type="ECO:0000256" key="6">
    <source>
        <dbReference type="ARBA" id="ARBA00023186"/>
    </source>
</evidence>
<dbReference type="InterPro" id="IPR017998">
    <property type="entry name" value="Chaperone_TCP-1"/>
</dbReference>
<dbReference type="GO" id="GO:0051082">
    <property type="term" value="F:unfolded protein binding"/>
    <property type="evidence" value="ECO:0007669"/>
    <property type="project" value="InterPro"/>
</dbReference>
<dbReference type="SUPFAM" id="SSF48592">
    <property type="entry name" value="GroEL equatorial domain-like"/>
    <property type="match status" value="1"/>
</dbReference>
<organism evidence="8">
    <name type="scientific">Parasteatoda tepidariorum</name>
    <name type="common">Common house spider</name>
    <name type="synonym">Achaearanea tepidariorum</name>
    <dbReference type="NCBI Taxonomy" id="114398"/>
    <lineage>
        <taxon>Eukaryota</taxon>
        <taxon>Metazoa</taxon>
        <taxon>Ecdysozoa</taxon>
        <taxon>Arthropoda</taxon>
        <taxon>Chelicerata</taxon>
        <taxon>Arachnida</taxon>
        <taxon>Araneae</taxon>
        <taxon>Araneomorphae</taxon>
        <taxon>Entelegynae</taxon>
        <taxon>Araneoidea</taxon>
        <taxon>Theridiidae</taxon>
        <taxon>Parasteatoda</taxon>
    </lineage>
</organism>
<name>A0A2L2Y3I7_PARTP</name>
<keyword evidence="5 7" id="KW-0067">ATP-binding</keyword>